<dbReference type="GO" id="GO:0042121">
    <property type="term" value="P:alginic acid biosynthetic process"/>
    <property type="evidence" value="ECO:0007669"/>
    <property type="project" value="UniProtKB-UniPathway"/>
</dbReference>
<dbReference type="UniPathway" id="UPA00286"/>
<evidence type="ECO:0000259" key="7">
    <source>
        <dbReference type="Pfam" id="PF16822"/>
    </source>
</evidence>
<organism evidence="8 9">
    <name type="scientific">Microbulbifer rhizosphaerae</name>
    <dbReference type="NCBI Taxonomy" id="1562603"/>
    <lineage>
        <taxon>Bacteria</taxon>
        <taxon>Pseudomonadati</taxon>
        <taxon>Pseudomonadota</taxon>
        <taxon>Gammaproteobacteria</taxon>
        <taxon>Cellvibrionales</taxon>
        <taxon>Microbulbiferaceae</taxon>
        <taxon>Microbulbifer</taxon>
    </lineage>
</organism>
<name>A0A7W4ZAZ8_9GAMM</name>
<dbReference type="GO" id="GO:0016740">
    <property type="term" value="F:transferase activity"/>
    <property type="evidence" value="ECO:0007669"/>
    <property type="project" value="UniProtKB-KW"/>
</dbReference>
<evidence type="ECO:0000256" key="5">
    <source>
        <dbReference type="ARBA" id="ARBA00022764"/>
    </source>
</evidence>
<dbReference type="AlphaFoldDB" id="A0A7W4ZAZ8"/>
<gene>
    <name evidence="8" type="ORF">FHS09_002732</name>
</gene>
<dbReference type="RefSeq" id="WP_183460699.1">
    <property type="nucleotide sequence ID" value="NZ_JACHWZ010000012.1"/>
</dbReference>
<dbReference type="Proteomes" id="UP000535937">
    <property type="component" value="Unassembled WGS sequence"/>
</dbReference>
<evidence type="ECO:0000256" key="6">
    <source>
        <dbReference type="ARBA" id="ARBA00022841"/>
    </source>
</evidence>
<keyword evidence="9" id="KW-1185">Reference proteome</keyword>
<keyword evidence="3" id="KW-0808">Transferase</keyword>
<evidence type="ECO:0000256" key="3">
    <source>
        <dbReference type="ARBA" id="ARBA00022679"/>
    </source>
</evidence>
<evidence type="ECO:0000256" key="1">
    <source>
        <dbReference type="ARBA" id="ARBA00004418"/>
    </source>
</evidence>
<evidence type="ECO:0000256" key="2">
    <source>
        <dbReference type="ARBA" id="ARBA00005182"/>
    </source>
</evidence>
<proteinExistence type="predicted"/>
<evidence type="ECO:0000256" key="4">
    <source>
        <dbReference type="ARBA" id="ARBA00022729"/>
    </source>
</evidence>
<dbReference type="Pfam" id="PF16822">
    <property type="entry name" value="ALGX"/>
    <property type="match status" value="1"/>
</dbReference>
<reference evidence="8 9" key="1">
    <citation type="submission" date="2020-08" db="EMBL/GenBank/DDBJ databases">
        <title>Genomic Encyclopedia of Type Strains, Phase III (KMG-III): the genomes of soil and plant-associated and newly described type strains.</title>
        <authorList>
            <person name="Whitman W."/>
        </authorList>
    </citation>
    <scope>NUCLEOTIDE SEQUENCE [LARGE SCALE GENOMIC DNA]</scope>
    <source>
        <strain evidence="8 9">CECT 8799</strain>
    </source>
</reference>
<evidence type="ECO:0000313" key="8">
    <source>
        <dbReference type="EMBL" id="MBB3061889.1"/>
    </source>
</evidence>
<comment type="pathway">
    <text evidence="2">Glycan biosynthesis; alginate biosynthesis.</text>
</comment>
<comment type="caution">
    <text evidence="8">The sequence shown here is derived from an EMBL/GenBank/DDBJ whole genome shotgun (WGS) entry which is preliminary data.</text>
</comment>
<accession>A0A7W4ZAZ8</accession>
<dbReference type="InterPro" id="IPR031811">
    <property type="entry name" value="ALGX/ALGJ_SGNH-like"/>
</dbReference>
<protein>
    <recommendedName>
        <fullName evidence="7">AlgX/AlgJ SGNH hydrolase-like domain-containing protein</fullName>
    </recommendedName>
</protein>
<dbReference type="GO" id="GO:0042597">
    <property type="term" value="C:periplasmic space"/>
    <property type="evidence" value="ECO:0007669"/>
    <property type="project" value="UniProtKB-SubCell"/>
</dbReference>
<comment type="subcellular location">
    <subcellularLocation>
        <location evidence="1">Periplasm</location>
    </subcellularLocation>
</comment>
<keyword evidence="4" id="KW-0732">Signal</keyword>
<sequence length="365" mass="41747">MKNRGFIERFNAKGVGGWIKTPEGGPSKVLVRINGDNYECVASIVRADLEGFGRGFSMSLPGKYLGEAYLTIEVFDESGLSLFNSPVKAVISEEEKNKVLFGNFGWLFLKNDSNRSLDYLTGKIKSPENLCDLWERLCVSRKEKADKLGADLVTLVAPEKEVCCQCYLPEGYVISDSRPLRLLTNHFYDKREIKFCVPDFSGIEEGDLYFKGDTHWTFYAAYLAFLEVLKVSSLSEVVSVSGYEEFKHKNSYQASDLLVKTDAVNIEKIKHVSISGQRYIEVYNNKKVNTGRRQEYLNTSPSNFRVMVWHSSSMDWMKPFVIDAFKNSCFVWGQRIDWDEVARYSPDLLIVQTRERFIVDVPSDF</sequence>
<feature type="domain" description="AlgX/AlgJ SGNH hydrolase-like" evidence="7">
    <location>
        <begin position="99"/>
        <end position="252"/>
    </location>
</feature>
<keyword evidence="6" id="KW-0016">Alginate biosynthesis</keyword>
<keyword evidence="5" id="KW-0574">Periplasm</keyword>
<dbReference type="EMBL" id="JACHWZ010000012">
    <property type="protein sequence ID" value="MBB3061889.1"/>
    <property type="molecule type" value="Genomic_DNA"/>
</dbReference>
<evidence type="ECO:0000313" key="9">
    <source>
        <dbReference type="Proteomes" id="UP000535937"/>
    </source>
</evidence>